<organism evidence="2 3">
    <name type="scientific">Actinoallomurus liliacearum</name>
    <dbReference type="NCBI Taxonomy" id="1080073"/>
    <lineage>
        <taxon>Bacteria</taxon>
        <taxon>Bacillati</taxon>
        <taxon>Actinomycetota</taxon>
        <taxon>Actinomycetes</taxon>
        <taxon>Streptosporangiales</taxon>
        <taxon>Thermomonosporaceae</taxon>
        <taxon>Actinoallomurus</taxon>
    </lineage>
</organism>
<feature type="domain" description="Hemerythrin-like" evidence="1">
    <location>
        <begin position="9"/>
        <end position="125"/>
    </location>
</feature>
<dbReference type="CDD" id="cd12108">
    <property type="entry name" value="Hr-like"/>
    <property type="match status" value="1"/>
</dbReference>
<protein>
    <submittedName>
        <fullName evidence="2">Hemerythrin domain-containing protein</fullName>
    </submittedName>
</protein>
<evidence type="ECO:0000313" key="2">
    <source>
        <dbReference type="EMBL" id="GAA4612532.1"/>
    </source>
</evidence>
<reference evidence="3" key="1">
    <citation type="journal article" date="2019" name="Int. J. Syst. Evol. Microbiol.">
        <title>The Global Catalogue of Microorganisms (GCM) 10K type strain sequencing project: providing services to taxonomists for standard genome sequencing and annotation.</title>
        <authorList>
            <consortium name="The Broad Institute Genomics Platform"/>
            <consortium name="The Broad Institute Genome Sequencing Center for Infectious Disease"/>
            <person name="Wu L."/>
            <person name="Ma J."/>
        </authorList>
    </citation>
    <scope>NUCLEOTIDE SEQUENCE [LARGE SCALE GENOMIC DNA]</scope>
    <source>
        <strain evidence="3">JCM 17938</strain>
    </source>
</reference>
<dbReference type="PANTHER" id="PTHR35585">
    <property type="entry name" value="HHE DOMAIN PROTEIN (AFU_ORTHOLOGUE AFUA_4G00730)"/>
    <property type="match status" value="1"/>
</dbReference>
<dbReference type="Pfam" id="PF01814">
    <property type="entry name" value="Hemerythrin"/>
    <property type="match status" value="1"/>
</dbReference>
<gene>
    <name evidence="2" type="ORF">GCM10023195_53800</name>
</gene>
<keyword evidence="3" id="KW-1185">Reference proteome</keyword>
<dbReference type="RefSeq" id="WP_345360146.1">
    <property type="nucleotide sequence ID" value="NZ_BAABHJ010000020.1"/>
</dbReference>
<dbReference type="Proteomes" id="UP001500212">
    <property type="component" value="Unassembled WGS sequence"/>
</dbReference>
<proteinExistence type="predicted"/>
<evidence type="ECO:0000313" key="3">
    <source>
        <dbReference type="Proteomes" id="UP001500212"/>
    </source>
</evidence>
<dbReference type="InterPro" id="IPR012312">
    <property type="entry name" value="Hemerythrin-like"/>
</dbReference>
<name>A0ABP8TTL3_9ACTN</name>
<dbReference type="EMBL" id="BAABHJ010000020">
    <property type="protein sequence ID" value="GAA4612532.1"/>
    <property type="molecule type" value="Genomic_DNA"/>
</dbReference>
<dbReference type="Gene3D" id="1.20.120.520">
    <property type="entry name" value="nmb1532 protein domain like"/>
    <property type="match status" value="1"/>
</dbReference>
<evidence type="ECO:0000259" key="1">
    <source>
        <dbReference type="Pfam" id="PF01814"/>
    </source>
</evidence>
<dbReference type="PANTHER" id="PTHR35585:SF1">
    <property type="entry name" value="HHE DOMAIN PROTEIN (AFU_ORTHOLOGUE AFUA_4G00730)"/>
    <property type="match status" value="1"/>
</dbReference>
<sequence length="185" mass="21287">MNRSDDLCHVLTEDHHELRQLLVELNHLTASEPLWRSLADLLIAEMTRHSVAEESYLYPVVRDRVPEGRRLVDEYLAEHEKLERMVKILERHDLPGPELSRLVARLDTEVRAHMRAEEEELFPMLIEHLGAEERAALGRKAAAAKKEASMRQRLPDHPVLKAIIATGAGLIERVRGHLRGRAYPR</sequence>
<accession>A0ABP8TTL3</accession>
<comment type="caution">
    <text evidence="2">The sequence shown here is derived from an EMBL/GenBank/DDBJ whole genome shotgun (WGS) entry which is preliminary data.</text>
</comment>